<proteinExistence type="predicted"/>
<name>A0A6A5BIW2_NAEFO</name>
<reference evidence="2 3" key="1">
    <citation type="journal article" date="2019" name="Sci. Rep.">
        <title>Nanopore sequencing improves the draft genome of the human pathogenic amoeba Naegleria fowleri.</title>
        <authorList>
            <person name="Liechti N."/>
            <person name="Schurch N."/>
            <person name="Bruggmann R."/>
            <person name="Wittwer M."/>
        </authorList>
    </citation>
    <scope>NUCLEOTIDE SEQUENCE [LARGE SCALE GENOMIC DNA]</scope>
    <source>
        <strain evidence="2 3">ATCC 30894</strain>
    </source>
</reference>
<dbReference type="AlphaFoldDB" id="A0A6A5BIW2"/>
<evidence type="ECO:0000256" key="1">
    <source>
        <dbReference type="SAM" id="Phobius"/>
    </source>
</evidence>
<keyword evidence="1" id="KW-1133">Transmembrane helix</keyword>
<keyword evidence="1" id="KW-0812">Transmembrane</keyword>
<feature type="transmembrane region" description="Helical" evidence="1">
    <location>
        <begin position="405"/>
        <end position="429"/>
    </location>
</feature>
<gene>
    <name evidence="2" type="ORF">FDP41_006403</name>
</gene>
<feature type="transmembrane region" description="Helical" evidence="1">
    <location>
        <begin position="760"/>
        <end position="779"/>
    </location>
</feature>
<feature type="transmembrane region" description="Helical" evidence="1">
    <location>
        <begin position="74"/>
        <end position="107"/>
    </location>
</feature>
<dbReference type="RefSeq" id="XP_044559084.1">
    <property type="nucleotide sequence ID" value="XM_044710035.1"/>
</dbReference>
<dbReference type="Proteomes" id="UP000444721">
    <property type="component" value="Unassembled WGS sequence"/>
</dbReference>
<accession>A0A6A5BIW2</accession>
<protein>
    <submittedName>
        <fullName evidence="2">Uncharacterized protein</fullName>
    </submittedName>
</protein>
<dbReference type="VEuPathDB" id="AmoebaDB:NF0089300"/>
<evidence type="ECO:0000313" key="3">
    <source>
        <dbReference type="Proteomes" id="UP000444721"/>
    </source>
</evidence>
<evidence type="ECO:0000313" key="2">
    <source>
        <dbReference type="EMBL" id="KAF0974371.1"/>
    </source>
</evidence>
<organism evidence="2 3">
    <name type="scientific">Naegleria fowleri</name>
    <name type="common">Brain eating amoeba</name>
    <dbReference type="NCBI Taxonomy" id="5763"/>
    <lineage>
        <taxon>Eukaryota</taxon>
        <taxon>Discoba</taxon>
        <taxon>Heterolobosea</taxon>
        <taxon>Tetramitia</taxon>
        <taxon>Eutetramitia</taxon>
        <taxon>Vahlkampfiidae</taxon>
        <taxon>Naegleria</taxon>
    </lineage>
</organism>
<dbReference type="OrthoDB" id="10257487at2759"/>
<feature type="transmembrane region" description="Helical" evidence="1">
    <location>
        <begin position="436"/>
        <end position="465"/>
    </location>
</feature>
<comment type="caution">
    <text evidence="2">The sequence shown here is derived from an EMBL/GenBank/DDBJ whole genome shotgun (WGS) entry which is preliminary data.</text>
</comment>
<dbReference type="EMBL" id="VFQX01000052">
    <property type="protein sequence ID" value="KAF0974371.1"/>
    <property type="molecule type" value="Genomic_DNA"/>
</dbReference>
<dbReference type="GeneID" id="68113621"/>
<keyword evidence="3" id="KW-1185">Reference proteome</keyword>
<feature type="transmembrane region" description="Helical" evidence="1">
    <location>
        <begin position="161"/>
        <end position="186"/>
    </location>
</feature>
<dbReference type="VEuPathDB" id="AmoebaDB:NfTy_090210"/>
<keyword evidence="1" id="KW-0472">Membrane</keyword>
<dbReference type="OMA" id="GNTYSKW"/>
<sequence length="792" mass="87683">MPLLQTSESFFSGFSSLASSSSLHIEKFPMMSSIYSSVSPLSELSWFFNVSSCESYPTLSAQMPDSMDLCVWRGWFYFIALIFGIVIASGIILTIASWILFGVLNLCKCLFGSGSRRRKGYQQIGEEPISRVLHSEYGSGDFSYSSGGSDSVFNKMCGFSYCCLMMSVILLALFGIGFSIVFFVGLDSTSKPVYTALDNAKSALNQTVFIMSNATYTQGLTNFVQQFAATSSVVSDAIPQGQAYLTNAVVDNDDRLHLEDLIYNKLNDSMKALYEKSGQIYDITQKYDNIVKTSTINVFQLDDVYNYTNLMPEGLVNQMLTSHSYLMEALTLTQFIVDRLNYTNNIFQGNTYSKWNSMWKEVFEPLALQASTIPSQVGQFESVISNVTTPGAELYAQDVITKFEIAYMSSFIGFFIIATIVAMTGGVGVTKKSSAILTLTCCCSCSIFVWLMILAAVGIALLMAVGPYCINGNNLFNPDNMDRVHAVSSFTNYPLGLITGQQDRLLPTTTFGDSDLFVHNYSFVVNVTRFFLNCGGQNFDQKPDEYQNILNVIELAQQGHYATSEDYQTFFDNFIMGMESLNVTYQGNQIATSGQLLFIEMNTILNQGLPNVKAGLSAYMDALDQFKSRVNNNSNYQNYEANKEEITKFQNEMTTLLNSLYDAANQTIFVEYANADNWFNTKSYPEFVQGYQLGTTFMLNLENNLEPAASALVVAAQIVGDMLNELKENTKCSFMVDASTQVTNDVCGVMAISTFGTVSVHLLIVLFLFVALLVGVVLAGRFKAQYLGGGIN</sequence>
<dbReference type="VEuPathDB" id="AmoebaDB:NF0089310"/>
<dbReference type="VEuPathDB" id="AmoebaDB:FDP41_006403"/>